<proteinExistence type="predicted"/>
<sequence length="190" mass="19299">MIKPTVDPHTADHIHRLLAEAKLVESAFEPDRAPAAAPTAPTVPVPPPGYTLRTVHHTTPDGGSRVEYEVVPLAPVPAAGPVPGRTAGSGSPETRRDLPDWLTRNTRAIRAVFAAGSIGTAASLAVIYGPAVGAGAAAAAAGLWAAALTVLKVVAVVAVAAIVIGAMAPTSRKKATGTFEGTIQGTWKQD</sequence>
<dbReference type="EMBL" id="JACWUS010000005">
    <property type="protein sequence ID" value="MBD2829944.1"/>
    <property type="molecule type" value="Genomic_DNA"/>
</dbReference>
<name>A0A927BMG2_STRGL</name>
<keyword evidence="2" id="KW-0812">Transmembrane</keyword>
<evidence type="ECO:0000313" key="3">
    <source>
        <dbReference type="EMBL" id="MBD2829944.1"/>
    </source>
</evidence>
<accession>A0A927BMG2</accession>
<feature type="region of interest" description="Disordered" evidence="1">
    <location>
        <begin position="30"/>
        <end position="64"/>
    </location>
</feature>
<gene>
    <name evidence="3" type="ORF">ID875_21520</name>
</gene>
<evidence type="ECO:0000256" key="2">
    <source>
        <dbReference type="SAM" id="Phobius"/>
    </source>
</evidence>
<keyword evidence="2" id="KW-0472">Membrane</keyword>
<reference evidence="3" key="1">
    <citation type="journal article" date="2020" name="PLoS ONE">
        <title>Isolation and characterization of Streptomyces bacteriophages and Streptomyces strains encoding biosynthetic arsenals: Streptomyces strains and phages for antibiotic discovery.</title>
        <authorList>
            <person name="Montano E.T."/>
            <person name="Nideffer J.F."/>
            <person name="Brumage L."/>
            <person name="Erb M."/>
            <person name="Derman A.I."/>
            <person name="Davis J.P."/>
            <person name="Estrada E."/>
            <person name="Fu S."/>
            <person name="Le D."/>
            <person name="Vuppala A."/>
            <person name="Tran C."/>
            <person name="Luterstein E."/>
            <person name="Lakkaraju S."/>
            <person name="Panchagnula S."/>
            <person name="Ren C."/>
            <person name="Doan J."/>
            <person name="Tran S."/>
            <person name="Soriano J."/>
            <person name="Fujita Y."/>
            <person name="Gutala P."/>
            <person name="Fujii Q."/>
            <person name="Lee M."/>
            <person name="Bui A."/>
            <person name="Villarreal C."/>
            <person name="Shing S.R."/>
            <person name="Kim S."/>
            <person name="Freeman D."/>
            <person name="Racha V."/>
            <person name="Ho A."/>
            <person name="Kumar P."/>
            <person name="Falah K."/>
            <person name="Dawson T."/>
            <person name="Enustun E."/>
            <person name="Prichard A."/>
            <person name="Gomez A."/>
            <person name="Khanna K."/>
            <person name="Trigg S."/>
            <person name="Fernandez L."/>
            <person name="Pogliano K."/>
            <person name="Pogliano J."/>
        </authorList>
    </citation>
    <scope>NUCLEOTIDE SEQUENCE</scope>
    <source>
        <strain evidence="3">QF2</strain>
    </source>
</reference>
<feature type="transmembrane region" description="Helical" evidence="2">
    <location>
        <begin position="143"/>
        <end position="164"/>
    </location>
</feature>
<feature type="region of interest" description="Disordered" evidence="1">
    <location>
        <begin position="78"/>
        <end position="98"/>
    </location>
</feature>
<comment type="caution">
    <text evidence="3">The sequence shown here is derived from an EMBL/GenBank/DDBJ whole genome shotgun (WGS) entry which is preliminary data.</text>
</comment>
<keyword evidence="2" id="KW-1133">Transmembrane helix</keyword>
<organism evidence="3">
    <name type="scientific">Streptomyces globisporus</name>
    <dbReference type="NCBI Taxonomy" id="1908"/>
    <lineage>
        <taxon>Bacteria</taxon>
        <taxon>Bacillati</taxon>
        <taxon>Actinomycetota</taxon>
        <taxon>Actinomycetes</taxon>
        <taxon>Kitasatosporales</taxon>
        <taxon>Streptomycetaceae</taxon>
        <taxon>Streptomyces</taxon>
    </lineage>
</organism>
<feature type="transmembrane region" description="Helical" evidence="2">
    <location>
        <begin position="111"/>
        <end position="131"/>
    </location>
</feature>
<protein>
    <submittedName>
        <fullName evidence="3">Uncharacterized protein</fullName>
    </submittedName>
</protein>
<dbReference type="AlphaFoldDB" id="A0A927BMG2"/>
<evidence type="ECO:0000256" key="1">
    <source>
        <dbReference type="SAM" id="MobiDB-lite"/>
    </source>
</evidence>